<dbReference type="InterPro" id="IPR011009">
    <property type="entry name" value="Kinase-like_dom_sf"/>
</dbReference>
<evidence type="ECO:0000313" key="3">
    <source>
        <dbReference type="Proteomes" id="UP000249134"/>
    </source>
</evidence>
<dbReference type="Proteomes" id="UP000249134">
    <property type="component" value="Chromosome 1"/>
</dbReference>
<gene>
    <name evidence="2" type="ORF">NCTC4824_03393</name>
</gene>
<dbReference type="EMBL" id="LS483476">
    <property type="protein sequence ID" value="SQI61798.1"/>
    <property type="molecule type" value="Genomic_DNA"/>
</dbReference>
<dbReference type="GO" id="GO:0016740">
    <property type="term" value="F:transferase activity"/>
    <property type="evidence" value="ECO:0007669"/>
    <property type="project" value="UniProtKB-KW"/>
</dbReference>
<reference evidence="2 3" key="1">
    <citation type="submission" date="2018-06" db="EMBL/GenBank/DDBJ databases">
        <authorList>
            <consortium name="Pathogen Informatics"/>
            <person name="Doyle S."/>
        </authorList>
    </citation>
    <scope>NUCLEOTIDE SEQUENCE [LARGE SCALE GENOMIC DNA]</scope>
    <source>
        <strain evidence="2 3">NCTC4824</strain>
    </source>
</reference>
<organism evidence="2 3">
    <name type="scientific">Lederbergia lenta</name>
    <name type="common">Bacillus lentus</name>
    <dbReference type="NCBI Taxonomy" id="1467"/>
    <lineage>
        <taxon>Bacteria</taxon>
        <taxon>Bacillati</taxon>
        <taxon>Bacillota</taxon>
        <taxon>Bacilli</taxon>
        <taxon>Bacillales</taxon>
        <taxon>Bacillaceae</taxon>
        <taxon>Lederbergia</taxon>
    </lineage>
</organism>
<protein>
    <submittedName>
        <fullName evidence="2">Phosphotransferase enzyme family</fullName>
    </submittedName>
</protein>
<proteinExistence type="predicted"/>
<dbReference type="SUPFAM" id="SSF56112">
    <property type="entry name" value="Protein kinase-like (PK-like)"/>
    <property type="match status" value="1"/>
</dbReference>
<accession>A0A2X4WQ49</accession>
<sequence length="112" mass="13219">MDQITEEQIQNIASLLSTIHKIPVSEIDHISIPKYDFINYFFPDIKMHTDLYESLTQLITRAEIKQDQFIHGDFHLENIVEHHGMYSIIDWTNGQLGDKRYNFAWALTLLKI</sequence>
<dbReference type="Gene3D" id="3.90.1200.10">
    <property type="match status" value="1"/>
</dbReference>
<dbReference type="AlphaFoldDB" id="A0A2X4WQ49"/>
<dbReference type="Pfam" id="PF01636">
    <property type="entry name" value="APH"/>
    <property type="match status" value="1"/>
</dbReference>
<dbReference type="KEGG" id="blen:NCTC4824_03393"/>
<evidence type="ECO:0000313" key="2">
    <source>
        <dbReference type="EMBL" id="SQI61798.1"/>
    </source>
</evidence>
<keyword evidence="3" id="KW-1185">Reference proteome</keyword>
<dbReference type="InterPro" id="IPR002575">
    <property type="entry name" value="Aminoglycoside_PTrfase"/>
</dbReference>
<evidence type="ECO:0000259" key="1">
    <source>
        <dbReference type="Pfam" id="PF01636"/>
    </source>
</evidence>
<dbReference type="STRING" id="1348624.GCA_001591545_02386"/>
<dbReference type="RefSeq" id="WP_066141892.1">
    <property type="nucleotide sequence ID" value="NZ_CBCSGM010000003.1"/>
</dbReference>
<keyword evidence="2" id="KW-0808">Transferase</keyword>
<feature type="domain" description="Aminoglycoside phosphotransferase" evidence="1">
    <location>
        <begin position="6"/>
        <end position="108"/>
    </location>
</feature>
<name>A0A2X4WQ49_LEDLE</name>